<sequence length="219" mass="25016">MASFESLSSFERFTPQFSQNDKRTITLLTQALSARMSEVNPRRFAHCKSVAQTAAYMAKVYQQNQTHAYIAGLLHDWDKILSTPDQIEKAQHYDIDMGAPLEQTCHLLHGLTAACELHERFPELSDDIIDAIRYHTIARTNMSALDMIVFVADGIEPLRKPYPTLDAIRASVGTQPLDRVFFESFTSGLVYVLKTQRYLYPPSIQLYNHYIRTFAHIGK</sequence>
<evidence type="ECO:0000256" key="3">
    <source>
        <dbReference type="ARBA" id="ARBA00022741"/>
    </source>
</evidence>
<evidence type="ECO:0000256" key="1">
    <source>
        <dbReference type="ARBA" id="ARBA00012506"/>
    </source>
</evidence>
<comment type="catalytic activity">
    <reaction evidence="6">
        <text>P(1),P(4)-bis(5'-adenosyl) tetraphosphate + H2O = 2 ADP + 2 H(+)</text>
        <dbReference type="Rhea" id="RHEA:24252"/>
        <dbReference type="ChEBI" id="CHEBI:15377"/>
        <dbReference type="ChEBI" id="CHEBI:15378"/>
        <dbReference type="ChEBI" id="CHEBI:58141"/>
        <dbReference type="ChEBI" id="CHEBI:456216"/>
        <dbReference type="EC" id="3.6.1.41"/>
    </reaction>
</comment>
<dbReference type="GeneID" id="93210492"/>
<dbReference type="OrthoDB" id="3172589at2"/>
<dbReference type="PANTHER" id="PTHR35795:SF1">
    <property type="entry name" value="BIS(5'-NUCLEOSYL)-TETRAPHOSPHATASE, SYMMETRICAL"/>
    <property type="match status" value="1"/>
</dbReference>
<dbReference type="Pfam" id="PF01966">
    <property type="entry name" value="HD"/>
    <property type="match status" value="1"/>
</dbReference>
<dbReference type="PANTHER" id="PTHR35795">
    <property type="entry name" value="SLR1885 PROTEIN"/>
    <property type="match status" value="1"/>
</dbReference>
<reference evidence="8 9" key="1">
    <citation type="submission" date="2011-02" db="EMBL/GenBank/DDBJ databases">
        <authorList>
            <person name="Muzny D."/>
            <person name="Qin X."/>
            <person name="Buhay C."/>
            <person name="Dugan-Rocha S."/>
            <person name="Ding Y."/>
            <person name="Chen G."/>
            <person name="Hawes A."/>
            <person name="Holder M."/>
            <person name="Jhangiani S."/>
            <person name="Johnson A."/>
            <person name="Khan Z."/>
            <person name="Li Z."/>
            <person name="Liu W."/>
            <person name="Liu X."/>
            <person name="Perez L."/>
            <person name="Shen H."/>
            <person name="Wang Q."/>
            <person name="Watt J."/>
            <person name="Xi L."/>
            <person name="Xin Y."/>
            <person name="Zhou J."/>
            <person name="Deng J."/>
            <person name="Jiang H."/>
            <person name="Liu Y."/>
            <person name="Qu J."/>
            <person name="Song X.-Z."/>
            <person name="Zhang L."/>
            <person name="Villasana D."/>
            <person name="Johnson A."/>
            <person name="Liu J."/>
            <person name="Liyanage D."/>
            <person name="Lorensuhewa L."/>
            <person name="Robinson T."/>
            <person name="Song A."/>
            <person name="Song B.-B."/>
            <person name="Dinh H."/>
            <person name="Thornton R."/>
            <person name="Coyle M."/>
            <person name="Francisco L."/>
            <person name="Jackson L."/>
            <person name="Javaid M."/>
            <person name="Korchina V."/>
            <person name="Kovar C."/>
            <person name="Mata R."/>
            <person name="Mathew T."/>
            <person name="Ngo R."/>
            <person name="Nguyen L."/>
            <person name="Nguyen N."/>
            <person name="Okwuonu G."/>
            <person name="Ongeri F."/>
            <person name="Pham C."/>
            <person name="Simmons D."/>
            <person name="Wilczek-Boney K."/>
            <person name="Hale W."/>
            <person name="Jakkamsetti A."/>
            <person name="Pham P."/>
            <person name="Ruth R."/>
            <person name="San Lucas F."/>
            <person name="Warren J."/>
            <person name="Zhang J."/>
            <person name="Zhao Z."/>
            <person name="Zhou C."/>
            <person name="Zhu D."/>
            <person name="Lee S."/>
            <person name="Bess C."/>
            <person name="Blankenburg K."/>
            <person name="Forbes L."/>
            <person name="Fu Q."/>
            <person name="Gubbala S."/>
            <person name="Hirani K."/>
            <person name="Jayaseelan J.C."/>
            <person name="Lara F."/>
            <person name="Munidasa M."/>
            <person name="Palculict T."/>
            <person name="Patil S."/>
            <person name="Pu L.-L."/>
            <person name="Saada N."/>
            <person name="Tang L."/>
            <person name="Weissenberger G."/>
            <person name="Zhu Y."/>
            <person name="Hemphill L."/>
            <person name="Shang Y."/>
            <person name="Youmans B."/>
            <person name="Ayvaz T."/>
            <person name="Ross M."/>
            <person name="Santibanez J."/>
            <person name="Aqrawi P."/>
            <person name="Gross S."/>
            <person name="Joshi V."/>
            <person name="Fowler G."/>
            <person name="Nazareth L."/>
            <person name="Reid J."/>
            <person name="Worley K."/>
            <person name="Petrosino J."/>
            <person name="Highlander S."/>
            <person name="Gibbs R."/>
        </authorList>
    </citation>
    <scope>NUCLEOTIDE SEQUENCE [LARGE SCALE GENOMIC DNA]</scope>
    <source>
        <strain evidence="8 9">DSM 15829</strain>
    </source>
</reference>
<keyword evidence="4 8" id="KW-0378">Hydrolase</keyword>
<keyword evidence="3" id="KW-0547">Nucleotide-binding</keyword>
<accession>F1T6C9</accession>
<dbReference type="Proteomes" id="UP000005947">
    <property type="component" value="Unassembled WGS sequence"/>
</dbReference>
<comment type="caution">
    <text evidence="8">The sequence shown here is derived from an EMBL/GenBank/DDBJ whole genome shotgun (WGS) entry which is preliminary data.</text>
</comment>
<dbReference type="eggNOG" id="COG1713">
    <property type="taxonomic scope" value="Bacteria"/>
</dbReference>
<organism evidence="8 9">
    <name type="scientific">Fannyhessea vaginae DSM 15829</name>
    <dbReference type="NCBI Taxonomy" id="525256"/>
    <lineage>
        <taxon>Bacteria</taxon>
        <taxon>Bacillati</taxon>
        <taxon>Actinomycetota</taxon>
        <taxon>Coriobacteriia</taxon>
        <taxon>Coriobacteriales</taxon>
        <taxon>Atopobiaceae</taxon>
        <taxon>Fannyhessea</taxon>
    </lineage>
</organism>
<dbReference type="EC" id="3.6.1.41" evidence="1"/>
<dbReference type="GO" id="GO:0046872">
    <property type="term" value="F:metal ion binding"/>
    <property type="evidence" value="ECO:0007669"/>
    <property type="project" value="UniProtKB-KW"/>
</dbReference>
<dbReference type="GO" id="GO:0008803">
    <property type="term" value="F:bis(5'-nucleosyl)-tetraphosphatase (symmetrical) activity"/>
    <property type="evidence" value="ECO:0007669"/>
    <property type="project" value="UniProtKB-EC"/>
</dbReference>
<dbReference type="NCBIfam" id="TIGR00488">
    <property type="entry name" value="bis(5'-nucleosyl)-tetraphosphatase (symmetrical) YqeK"/>
    <property type="match status" value="1"/>
</dbReference>
<dbReference type="SUPFAM" id="SSF109604">
    <property type="entry name" value="HD-domain/PDEase-like"/>
    <property type="match status" value="1"/>
</dbReference>
<dbReference type="CDD" id="cd00077">
    <property type="entry name" value="HDc"/>
    <property type="match status" value="1"/>
</dbReference>
<evidence type="ECO:0000256" key="4">
    <source>
        <dbReference type="ARBA" id="ARBA00022801"/>
    </source>
</evidence>
<evidence type="ECO:0000259" key="7">
    <source>
        <dbReference type="SMART" id="SM00471"/>
    </source>
</evidence>
<dbReference type="InterPro" id="IPR003607">
    <property type="entry name" value="HD/PDEase_dom"/>
</dbReference>
<proteinExistence type="predicted"/>
<evidence type="ECO:0000313" key="9">
    <source>
        <dbReference type="Proteomes" id="UP000005947"/>
    </source>
</evidence>
<dbReference type="InterPro" id="IPR051094">
    <property type="entry name" value="Diverse_Catalytic_Enzymes"/>
</dbReference>
<dbReference type="AlphaFoldDB" id="F1T6C9"/>
<dbReference type="GO" id="GO:0000166">
    <property type="term" value="F:nucleotide binding"/>
    <property type="evidence" value="ECO:0007669"/>
    <property type="project" value="UniProtKB-KW"/>
</dbReference>
<keyword evidence="2" id="KW-0479">Metal-binding</keyword>
<name>F1T6C9_9ACTN</name>
<evidence type="ECO:0000256" key="5">
    <source>
        <dbReference type="ARBA" id="ARBA00023004"/>
    </source>
</evidence>
<feature type="domain" description="HD/PDEase" evidence="7">
    <location>
        <begin position="39"/>
        <end position="167"/>
    </location>
</feature>
<evidence type="ECO:0000256" key="2">
    <source>
        <dbReference type="ARBA" id="ARBA00022723"/>
    </source>
</evidence>
<keyword evidence="9" id="KW-1185">Reference proteome</keyword>
<evidence type="ECO:0000256" key="6">
    <source>
        <dbReference type="ARBA" id="ARBA00049417"/>
    </source>
</evidence>
<dbReference type="InterPro" id="IPR006674">
    <property type="entry name" value="HD_domain"/>
</dbReference>
<dbReference type="RefSeq" id="WP_006303233.1">
    <property type="nucleotide sequence ID" value="NZ_ACGK02000002.1"/>
</dbReference>
<dbReference type="InterPro" id="IPR005249">
    <property type="entry name" value="YqeK"/>
</dbReference>
<dbReference type="Gene3D" id="1.10.3210.10">
    <property type="entry name" value="Hypothetical protein af1432"/>
    <property type="match status" value="1"/>
</dbReference>
<dbReference type="EMBL" id="ACGK02000002">
    <property type="protein sequence ID" value="EGF23034.1"/>
    <property type="molecule type" value="Genomic_DNA"/>
</dbReference>
<gene>
    <name evidence="8" type="ORF">HMPREF0091_11029</name>
</gene>
<dbReference type="SMART" id="SM00471">
    <property type="entry name" value="HDc"/>
    <property type="match status" value="1"/>
</dbReference>
<evidence type="ECO:0000313" key="8">
    <source>
        <dbReference type="EMBL" id="EGF23034.1"/>
    </source>
</evidence>
<protein>
    <recommendedName>
        <fullName evidence="1">bis(5'-nucleosyl)-tetraphosphatase (symmetrical)</fullName>
        <ecNumber evidence="1">3.6.1.41</ecNumber>
    </recommendedName>
</protein>
<keyword evidence="5" id="KW-0408">Iron</keyword>